<comment type="caution">
    <text evidence="2">The sequence shown here is derived from an EMBL/GenBank/DDBJ whole genome shotgun (WGS) entry which is preliminary data.</text>
</comment>
<dbReference type="PANTHER" id="PTHR45138:SF9">
    <property type="entry name" value="DIGUANYLATE CYCLASE DGCM-RELATED"/>
    <property type="match status" value="1"/>
</dbReference>
<protein>
    <submittedName>
        <fullName evidence="2">GGDEF domain-containing protein</fullName>
    </submittedName>
</protein>
<dbReference type="InterPro" id="IPR029787">
    <property type="entry name" value="Nucleotide_cyclase"/>
</dbReference>
<dbReference type="RefSeq" id="WP_194030227.1">
    <property type="nucleotide sequence ID" value="NZ_JADEWZ010000021.1"/>
</dbReference>
<dbReference type="GO" id="GO:0052621">
    <property type="term" value="F:diguanylate cyclase activity"/>
    <property type="evidence" value="ECO:0007669"/>
    <property type="project" value="TreeGrafter"/>
</dbReference>
<dbReference type="Proteomes" id="UP000654482">
    <property type="component" value="Unassembled WGS sequence"/>
</dbReference>
<keyword evidence="3" id="KW-1185">Reference proteome</keyword>
<dbReference type="Pfam" id="PF00990">
    <property type="entry name" value="GGDEF"/>
    <property type="match status" value="2"/>
</dbReference>
<evidence type="ECO:0000259" key="1">
    <source>
        <dbReference type="PROSITE" id="PS50887"/>
    </source>
</evidence>
<dbReference type="InterPro" id="IPR050469">
    <property type="entry name" value="Diguanylate_Cyclase"/>
</dbReference>
<dbReference type="InterPro" id="IPR043128">
    <property type="entry name" value="Rev_trsase/Diguanyl_cyclase"/>
</dbReference>
<dbReference type="SMART" id="SM00267">
    <property type="entry name" value="GGDEF"/>
    <property type="match status" value="2"/>
</dbReference>
<dbReference type="PANTHER" id="PTHR45138">
    <property type="entry name" value="REGULATORY COMPONENTS OF SENSORY TRANSDUCTION SYSTEM"/>
    <property type="match status" value="1"/>
</dbReference>
<dbReference type="AlphaFoldDB" id="A0A8J7JC11"/>
<dbReference type="PROSITE" id="PS50887">
    <property type="entry name" value="GGDEF"/>
    <property type="match status" value="2"/>
</dbReference>
<dbReference type="Gene3D" id="3.30.70.270">
    <property type="match status" value="2"/>
</dbReference>
<dbReference type="NCBIfam" id="TIGR00254">
    <property type="entry name" value="GGDEF"/>
    <property type="match status" value="2"/>
</dbReference>
<name>A0A8J7JC11_9CYAN</name>
<organism evidence="2 3">
    <name type="scientific">Lusitaniella coriacea LEGE 07157</name>
    <dbReference type="NCBI Taxonomy" id="945747"/>
    <lineage>
        <taxon>Bacteria</taxon>
        <taxon>Bacillati</taxon>
        <taxon>Cyanobacteriota</taxon>
        <taxon>Cyanophyceae</taxon>
        <taxon>Spirulinales</taxon>
        <taxon>Lusitaniellaceae</taxon>
        <taxon>Lusitaniella</taxon>
    </lineage>
</organism>
<feature type="domain" description="GGDEF" evidence="1">
    <location>
        <begin position="356"/>
        <end position="487"/>
    </location>
</feature>
<accession>A0A8J7JC11</accession>
<sequence length="487" mass="55250">MTDQNQPFKAIQVAWCSPMEMPKNLPGGFEVFQLTTPIFDRAIDLILFDIEAFAGLEEIRNIYETLGYPNVLVVVDTIEQETDALAWLHAKDDICRRDAIQQQIGWRLKRCCGLGNQKIDRDPLTSIANRRSLDNHVKALLGSNPLEESFCLIFLNIDRFKSINDRYGHRVGDEILQELAQLLQEYSRGVEIVARYGGEQFAIALRGSLAQGKAFAEFLRTQIASHPFCTEKSPIHTSASFGIAATNGDLTFEELVDKTDRCLYAAKKLGRNRTVTAEEFDASADAIGQDIQITAFENKIRVITERMTEALVLNARRLAKQYRTEADLDGLTEVFNRRYFDRLLSRQLEEFYKQDKPLTLSLLDLDHFGMVNKTYGFPTGDRALKIAIEAVRGCVRETDWIARYGGEEFCVVMPNTSLKEGVRVGERIRQTLKEQIIEAYDGRKFQITASIGIVERLPEDADLIALCQRASDKVREAKEGGRDRVKF</sequence>
<dbReference type="InterPro" id="IPR000160">
    <property type="entry name" value="GGDEF_dom"/>
</dbReference>
<reference evidence="2" key="1">
    <citation type="submission" date="2020-10" db="EMBL/GenBank/DDBJ databases">
        <authorList>
            <person name="Castelo-Branco R."/>
            <person name="Eusebio N."/>
            <person name="Adriana R."/>
            <person name="Vieira A."/>
            <person name="Brugerolle De Fraissinette N."/>
            <person name="Rezende De Castro R."/>
            <person name="Schneider M.P."/>
            <person name="Vasconcelos V."/>
            <person name="Leao P.N."/>
        </authorList>
    </citation>
    <scope>NUCLEOTIDE SEQUENCE</scope>
    <source>
        <strain evidence="2">LEGE 07157</strain>
    </source>
</reference>
<evidence type="ECO:0000313" key="2">
    <source>
        <dbReference type="EMBL" id="MBE9117135.1"/>
    </source>
</evidence>
<gene>
    <name evidence="2" type="ORF">IQ249_14635</name>
</gene>
<feature type="domain" description="GGDEF" evidence="1">
    <location>
        <begin position="148"/>
        <end position="279"/>
    </location>
</feature>
<dbReference type="EMBL" id="JADEWZ010000021">
    <property type="protein sequence ID" value="MBE9117135.1"/>
    <property type="molecule type" value="Genomic_DNA"/>
</dbReference>
<proteinExistence type="predicted"/>
<dbReference type="CDD" id="cd01949">
    <property type="entry name" value="GGDEF"/>
    <property type="match status" value="2"/>
</dbReference>
<dbReference type="SUPFAM" id="SSF55073">
    <property type="entry name" value="Nucleotide cyclase"/>
    <property type="match status" value="2"/>
</dbReference>
<evidence type="ECO:0000313" key="3">
    <source>
        <dbReference type="Proteomes" id="UP000654482"/>
    </source>
</evidence>